<comment type="caution">
    <text evidence="1">The sequence shown here is derived from an EMBL/GenBank/DDBJ whole genome shotgun (WGS) entry which is preliminary data.</text>
</comment>
<dbReference type="Proteomes" id="UP000037727">
    <property type="component" value="Unassembled WGS sequence"/>
</dbReference>
<evidence type="ECO:0000313" key="3">
    <source>
        <dbReference type="Proteomes" id="UP000037727"/>
    </source>
</evidence>
<sequence>MKYTTDKATALLRASETREQGASKHTIRILHGRNIAEELEYENVRTTKRGIRSWLKKPEHKRVTTIIVDVAINYYGFDPLNSEVSIRKMDFNSFMQLLSAIGYDTYMIHLNKIVEVLIDLKDIDDLDSCIKCNRPYVVPLSNDTHCPRCRAASYNSALLRYSSSELDYTEV</sequence>
<organism evidence="1 4">
    <name type="scientific">Photorhabdus heterorhabditis</name>
    <dbReference type="NCBI Taxonomy" id="880156"/>
    <lineage>
        <taxon>Bacteria</taxon>
        <taxon>Pseudomonadati</taxon>
        <taxon>Pseudomonadota</taxon>
        <taxon>Gammaproteobacteria</taxon>
        <taxon>Enterobacterales</taxon>
        <taxon>Morganellaceae</taxon>
        <taxon>Photorhabdus</taxon>
    </lineage>
</organism>
<name>A0A5B0WHY5_9GAMM</name>
<dbReference type="AlphaFoldDB" id="A0A5B0WHY5"/>
<evidence type="ECO:0000313" key="1">
    <source>
        <dbReference type="EMBL" id="KAA1186436.1"/>
    </source>
</evidence>
<reference evidence="2 3" key="1">
    <citation type="submission" date="2015-09" db="EMBL/GenBank/DDBJ databases">
        <title>Draft genome sequence and assembly of Photorhabdus sp. VMG, a bacterial symbiont associated with Heterorhabditis zealandica.</title>
        <authorList>
            <person name="Naidoo S."/>
            <person name="Featherston J."/>
            <person name="Mothupi B."/>
            <person name="Gray V.M."/>
        </authorList>
    </citation>
    <scope>NUCLEOTIDE SEQUENCE [LARGE SCALE GENOMIC DNA]</scope>
    <source>
        <strain evidence="2 3">VMG</strain>
    </source>
</reference>
<dbReference type="OrthoDB" id="6605427at2"/>
<reference evidence="1 4" key="2">
    <citation type="submission" date="2019-09" db="EMBL/GenBank/DDBJ databases">
        <title>Whole genome sequence of Photorhabdus heterorhabditis strain ETL (Enterobacteriales: Enterobacteriaceae) a bacterial symbiont of Heterorhabditis zealandica strain ETL (Rhabditida: Heterorhabditidae).</title>
        <authorList>
            <person name="Lulamba T.E."/>
            <person name="Serepa-Dlamini M.H."/>
        </authorList>
    </citation>
    <scope>NUCLEOTIDE SEQUENCE [LARGE SCALE GENOMIC DNA]</scope>
    <source>
        <strain evidence="1 4">ETL</strain>
    </source>
</reference>
<dbReference type="RefSeq" id="WP_054477221.1">
    <property type="nucleotide sequence ID" value="NZ_CAWMRL010000011.1"/>
</dbReference>
<dbReference type="EMBL" id="LJCS01000011">
    <property type="protein sequence ID" value="KOY62831.1"/>
    <property type="molecule type" value="Genomic_DNA"/>
</dbReference>
<dbReference type="EMBL" id="VTUW01000026">
    <property type="protein sequence ID" value="KAA1186436.1"/>
    <property type="molecule type" value="Genomic_DNA"/>
</dbReference>
<evidence type="ECO:0000313" key="2">
    <source>
        <dbReference type="EMBL" id="KOY62831.1"/>
    </source>
</evidence>
<keyword evidence="3" id="KW-1185">Reference proteome</keyword>
<protein>
    <submittedName>
        <fullName evidence="1">Uncharacterized protein</fullName>
    </submittedName>
</protein>
<dbReference type="Proteomes" id="UP000322184">
    <property type="component" value="Unassembled WGS sequence"/>
</dbReference>
<accession>A0A5B0WHY5</accession>
<evidence type="ECO:0000313" key="4">
    <source>
        <dbReference type="Proteomes" id="UP000322184"/>
    </source>
</evidence>
<proteinExistence type="predicted"/>
<gene>
    <name evidence="2" type="ORF">AM629_06350</name>
    <name evidence="1" type="ORF">F0L16_13980</name>
</gene>